<dbReference type="OrthoDB" id="6432391at2759"/>
<dbReference type="PANTHER" id="PTHR21974">
    <property type="entry name" value="RE15880P"/>
    <property type="match status" value="1"/>
</dbReference>
<keyword evidence="2" id="KW-1185">Reference proteome</keyword>
<dbReference type="PANTHER" id="PTHR21974:SF2">
    <property type="entry name" value="RE15880P"/>
    <property type="match status" value="1"/>
</dbReference>
<proteinExistence type="predicted"/>
<dbReference type="AlphaFoldDB" id="A0A7R8YQZ7"/>
<organism evidence="1 2">
    <name type="scientific">Hermetia illucens</name>
    <name type="common">Black soldier fly</name>
    <dbReference type="NCBI Taxonomy" id="343691"/>
    <lineage>
        <taxon>Eukaryota</taxon>
        <taxon>Metazoa</taxon>
        <taxon>Ecdysozoa</taxon>
        <taxon>Arthropoda</taxon>
        <taxon>Hexapoda</taxon>
        <taxon>Insecta</taxon>
        <taxon>Pterygota</taxon>
        <taxon>Neoptera</taxon>
        <taxon>Endopterygota</taxon>
        <taxon>Diptera</taxon>
        <taxon>Brachycera</taxon>
        <taxon>Stratiomyomorpha</taxon>
        <taxon>Stratiomyidae</taxon>
        <taxon>Hermetiinae</taxon>
        <taxon>Hermetia</taxon>
    </lineage>
</organism>
<dbReference type="InParanoid" id="A0A7R8YQZ7"/>
<evidence type="ECO:0000313" key="2">
    <source>
        <dbReference type="Proteomes" id="UP000594454"/>
    </source>
</evidence>
<name>A0A7R8YQZ7_HERIL</name>
<accession>A0A7R8YQZ7</accession>
<gene>
    <name evidence="1" type="ORF">HERILL_LOCUS2183</name>
</gene>
<dbReference type="Proteomes" id="UP000594454">
    <property type="component" value="Chromosome 1"/>
</dbReference>
<evidence type="ECO:0000313" key="1">
    <source>
        <dbReference type="EMBL" id="CAD7078944.1"/>
    </source>
</evidence>
<dbReference type="EMBL" id="LR899009">
    <property type="protein sequence ID" value="CAD7078944.1"/>
    <property type="molecule type" value="Genomic_DNA"/>
</dbReference>
<dbReference type="GO" id="GO:0005929">
    <property type="term" value="C:cilium"/>
    <property type="evidence" value="ECO:0007669"/>
    <property type="project" value="TreeGrafter"/>
</dbReference>
<protein>
    <submittedName>
        <fullName evidence="1">Uncharacterized protein</fullName>
    </submittedName>
</protein>
<sequence>MGCGTSSSREDKVQRLAESLIHRNIQEVGRHETITDAYQRLDKEICALEGRCPGPRLATAEAWIEHLQAKLKSLWSDTAEEGVTLDDDFWFKTQQASEDDVKDIVKLTVKLGVVSDVEKSVANEDFLATVSRKSLQTSANQYYLDMIERAKNRAKTLLMSYNQLKALYIEQDGLIASVNGGVYSNVIEERLDARLEEARSVRDKLGSILEQWRTCGLLLKTSWKAARQVQDLWQLAKKSSDEKERISLILDCRHASQASLIALECAEMALPQVDMKFVTKRQCLAVHHACVYLLTDIADDTRFNHTNRVFEAYQNNLAKAVEWLYATFEKTLKRDFNDAEEATLDLAKQLRHHRMEIFMKEIGPKVYLPNVAIDTG</sequence>
<reference evidence="1 2" key="1">
    <citation type="submission" date="2020-11" db="EMBL/GenBank/DDBJ databases">
        <authorList>
            <person name="Wallbank WR R."/>
            <person name="Pardo Diaz C."/>
            <person name="Kozak K."/>
            <person name="Martin S."/>
            <person name="Jiggins C."/>
            <person name="Moest M."/>
            <person name="Warren A I."/>
            <person name="Generalovic N T."/>
            <person name="Byers J.R.P. K."/>
            <person name="Montejo-Kovacevich G."/>
            <person name="Yen C E."/>
        </authorList>
    </citation>
    <scope>NUCLEOTIDE SEQUENCE [LARGE SCALE GENOMIC DNA]</scope>
</reference>